<reference evidence="2 3" key="1">
    <citation type="submission" date="2018-05" db="EMBL/GenBank/DDBJ databases">
        <title>Flavobacterium sp. strain IMCC34759, incomplete genome.</title>
        <authorList>
            <person name="Joung Y."/>
            <person name="Cho J."/>
        </authorList>
    </citation>
    <scope>NUCLEOTIDE SEQUENCE [LARGE SCALE GENOMIC DNA]</scope>
    <source>
        <strain evidence="2 3">IMCC34759</strain>
    </source>
</reference>
<dbReference type="EMBL" id="QJHK01000029">
    <property type="protein sequence ID" value="PXY38897.1"/>
    <property type="molecule type" value="Genomic_DNA"/>
</dbReference>
<protein>
    <submittedName>
        <fullName evidence="2">Uncharacterized protein</fullName>
    </submittedName>
</protein>
<accession>A0A2V4BJI2</accession>
<feature type="transmembrane region" description="Helical" evidence="1">
    <location>
        <begin position="6"/>
        <end position="28"/>
    </location>
</feature>
<feature type="transmembrane region" description="Helical" evidence="1">
    <location>
        <begin position="35"/>
        <end position="53"/>
    </location>
</feature>
<evidence type="ECO:0000256" key="1">
    <source>
        <dbReference type="SAM" id="Phobius"/>
    </source>
</evidence>
<keyword evidence="1" id="KW-1133">Transmembrane helix</keyword>
<gene>
    <name evidence="2" type="ORF">DMB65_20780</name>
</gene>
<dbReference type="Proteomes" id="UP000247903">
    <property type="component" value="Unassembled WGS sequence"/>
</dbReference>
<name>A0A2V4BJI2_9FLAO</name>
<sequence length="75" mass="8546">MILNVIIGFLIGIFTGILSYIIIALSIGKYLNNMILFYHIIAVLLCIKLFFVIEKLLSKNNDIKKTNILSKESKE</sequence>
<evidence type="ECO:0000313" key="2">
    <source>
        <dbReference type="EMBL" id="PXY38897.1"/>
    </source>
</evidence>
<comment type="caution">
    <text evidence="2">The sequence shown here is derived from an EMBL/GenBank/DDBJ whole genome shotgun (WGS) entry which is preliminary data.</text>
</comment>
<organism evidence="2 3">
    <name type="scientific">Flavobacterium cheongpyeongense</name>
    <dbReference type="NCBI Taxonomy" id="2212651"/>
    <lineage>
        <taxon>Bacteria</taxon>
        <taxon>Pseudomonadati</taxon>
        <taxon>Bacteroidota</taxon>
        <taxon>Flavobacteriia</taxon>
        <taxon>Flavobacteriales</taxon>
        <taxon>Flavobacteriaceae</taxon>
        <taxon>Flavobacterium</taxon>
    </lineage>
</organism>
<keyword evidence="1" id="KW-0812">Transmembrane</keyword>
<keyword evidence="3" id="KW-1185">Reference proteome</keyword>
<evidence type="ECO:0000313" key="3">
    <source>
        <dbReference type="Proteomes" id="UP000247903"/>
    </source>
</evidence>
<dbReference type="AlphaFoldDB" id="A0A2V4BJI2"/>
<keyword evidence="1" id="KW-0472">Membrane</keyword>
<proteinExistence type="predicted"/>